<evidence type="ECO:0000256" key="3">
    <source>
        <dbReference type="ARBA" id="ARBA00022448"/>
    </source>
</evidence>
<dbReference type="Pfam" id="PF02321">
    <property type="entry name" value="OEP"/>
    <property type="match status" value="2"/>
</dbReference>
<evidence type="ECO:0000256" key="5">
    <source>
        <dbReference type="ARBA" id="ARBA00022692"/>
    </source>
</evidence>
<evidence type="ECO:0000313" key="10">
    <source>
        <dbReference type="EMBL" id="MBO8431564.1"/>
    </source>
</evidence>
<dbReference type="AlphaFoldDB" id="A0A9D9DUK8"/>
<protein>
    <submittedName>
        <fullName evidence="10">TolC family protein</fullName>
    </submittedName>
</protein>
<feature type="chain" id="PRO_5038780064" evidence="9">
    <location>
        <begin position="23"/>
        <end position="530"/>
    </location>
</feature>
<sequence length="530" mass="61281">MQKIKLLITLSLILLSFLPVSAIEDTLIKKDSMLTLADCVNIAINNSPNIKKYEYNLEVAKSNVGIAKSAYFPTLGGGVGIYQDYNSNKHYDGDGSSNRDLPSAQVYLNQLIWNFGKTSALINMQKFYELAAEYEFMDSICNTIYDVKTKYYNALKAQAIRDIYYNNLLICEKNYWRAKNFYESGKKPKIDLVNAEMFLTEAKMKLTDAQTNYDVAMADLGNSLYVAFAPDFKIKKIKTFNFHDIYTPKELYDRSAYTKENQLSETLQDKNIKNIAYRTKIEKNMISEILTSELLELPFSMDESFKLAYKNSPDLWVLDATLDAMKQSVLYIKREYYPDIIGSVGYGYNNTRTLSNNNFNMSVNMSTAVNIKQRKHEIDRANAEVNLASNDIDLFKQDLYFEVKKCFLNVSKGELQVINAQEKVEEALENYELADKRYNNLENDYIALQQARNNYTEAKILYASTLYDYNIALANLEIAMHYHLDDLHHLAQHALKYHYKDIFNKLESALHCEYIDKEEQKHNDNKSNSN</sequence>
<keyword evidence="5" id="KW-0812">Transmembrane</keyword>
<keyword evidence="8" id="KW-0175">Coiled coil</keyword>
<keyword evidence="7" id="KW-0998">Cell outer membrane</keyword>
<organism evidence="10 11">
    <name type="scientific">Candidatus Scatousia excrementipullorum</name>
    <dbReference type="NCBI Taxonomy" id="2840936"/>
    <lineage>
        <taxon>Bacteria</taxon>
        <taxon>Candidatus Scatousia</taxon>
    </lineage>
</organism>
<dbReference type="InterPro" id="IPR003423">
    <property type="entry name" value="OMP_efflux"/>
</dbReference>
<dbReference type="GO" id="GO:0015562">
    <property type="term" value="F:efflux transmembrane transporter activity"/>
    <property type="evidence" value="ECO:0007669"/>
    <property type="project" value="InterPro"/>
</dbReference>
<comment type="similarity">
    <text evidence="2">Belongs to the outer membrane factor (OMF) (TC 1.B.17) family.</text>
</comment>
<dbReference type="PANTHER" id="PTHR30026">
    <property type="entry name" value="OUTER MEMBRANE PROTEIN TOLC"/>
    <property type="match status" value="1"/>
</dbReference>
<evidence type="ECO:0000256" key="4">
    <source>
        <dbReference type="ARBA" id="ARBA00022452"/>
    </source>
</evidence>
<dbReference type="InterPro" id="IPR051906">
    <property type="entry name" value="TolC-like"/>
</dbReference>
<comment type="subcellular location">
    <subcellularLocation>
        <location evidence="1">Cell outer membrane</location>
    </subcellularLocation>
</comment>
<dbReference type="GO" id="GO:1990281">
    <property type="term" value="C:efflux pump complex"/>
    <property type="evidence" value="ECO:0007669"/>
    <property type="project" value="TreeGrafter"/>
</dbReference>
<evidence type="ECO:0000256" key="2">
    <source>
        <dbReference type="ARBA" id="ARBA00007613"/>
    </source>
</evidence>
<reference evidence="10" key="2">
    <citation type="journal article" date="2021" name="PeerJ">
        <title>Extensive microbial diversity within the chicken gut microbiome revealed by metagenomics and culture.</title>
        <authorList>
            <person name="Gilroy R."/>
            <person name="Ravi A."/>
            <person name="Getino M."/>
            <person name="Pursley I."/>
            <person name="Horton D.L."/>
            <person name="Alikhan N.F."/>
            <person name="Baker D."/>
            <person name="Gharbi K."/>
            <person name="Hall N."/>
            <person name="Watson M."/>
            <person name="Adriaenssens E.M."/>
            <person name="Foster-Nyarko E."/>
            <person name="Jarju S."/>
            <person name="Secka A."/>
            <person name="Antonio M."/>
            <person name="Oren A."/>
            <person name="Chaudhuri R.R."/>
            <person name="La Ragione R."/>
            <person name="Hildebrand F."/>
            <person name="Pallen M.J."/>
        </authorList>
    </citation>
    <scope>NUCLEOTIDE SEQUENCE</scope>
    <source>
        <strain evidence="10">10192</strain>
    </source>
</reference>
<dbReference type="GO" id="GO:0009279">
    <property type="term" value="C:cell outer membrane"/>
    <property type="evidence" value="ECO:0007669"/>
    <property type="project" value="UniProtKB-SubCell"/>
</dbReference>
<keyword evidence="6" id="KW-0472">Membrane</keyword>
<evidence type="ECO:0000256" key="6">
    <source>
        <dbReference type="ARBA" id="ARBA00023136"/>
    </source>
</evidence>
<dbReference type="Gene3D" id="1.20.1600.10">
    <property type="entry name" value="Outer membrane efflux proteins (OEP)"/>
    <property type="match status" value="1"/>
</dbReference>
<dbReference type="EMBL" id="JADIND010000205">
    <property type="protein sequence ID" value="MBO8431564.1"/>
    <property type="molecule type" value="Genomic_DNA"/>
</dbReference>
<feature type="signal peptide" evidence="9">
    <location>
        <begin position="1"/>
        <end position="22"/>
    </location>
</feature>
<evidence type="ECO:0000256" key="9">
    <source>
        <dbReference type="SAM" id="SignalP"/>
    </source>
</evidence>
<keyword evidence="3" id="KW-0813">Transport</keyword>
<reference evidence="10" key="1">
    <citation type="submission" date="2020-10" db="EMBL/GenBank/DDBJ databases">
        <authorList>
            <person name="Gilroy R."/>
        </authorList>
    </citation>
    <scope>NUCLEOTIDE SEQUENCE</scope>
    <source>
        <strain evidence="10">10192</strain>
    </source>
</reference>
<dbReference type="GO" id="GO:0015288">
    <property type="term" value="F:porin activity"/>
    <property type="evidence" value="ECO:0007669"/>
    <property type="project" value="TreeGrafter"/>
</dbReference>
<evidence type="ECO:0000313" key="11">
    <source>
        <dbReference type="Proteomes" id="UP000823632"/>
    </source>
</evidence>
<name>A0A9D9DUK8_9BACT</name>
<dbReference type="SUPFAM" id="SSF56954">
    <property type="entry name" value="Outer membrane efflux proteins (OEP)"/>
    <property type="match status" value="1"/>
</dbReference>
<evidence type="ECO:0000256" key="8">
    <source>
        <dbReference type="SAM" id="Coils"/>
    </source>
</evidence>
<comment type="caution">
    <text evidence="10">The sequence shown here is derived from an EMBL/GenBank/DDBJ whole genome shotgun (WGS) entry which is preliminary data.</text>
</comment>
<keyword evidence="4" id="KW-1134">Transmembrane beta strand</keyword>
<dbReference type="Proteomes" id="UP000823632">
    <property type="component" value="Unassembled WGS sequence"/>
</dbReference>
<proteinExistence type="inferred from homology"/>
<dbReference type="PANTHER" id="PTHR30026:SF20">
    <property type="entry name" value="OUTER MEMBRANE PROTEIN TOLC"/>
    <property type="match status" value="1"/>
</dbReference>
<feature type="coiled-coil region" evidence="8">
    <location>
        <begin position="371"/>
        <end position="458"/>
    </location>
</feature>
<evidence type="ECO:0000256" key="1">
    <source>
        <dbReference type="ARBA" id="ARBA00004442"/>
    </source>
</evidence>
<gene>
    <name evidence="10" type="ORF">IAC76_09280</name>
</gene>
<keyword evidence="9" id="KW-0732">Signal</keyword>
<evidence type="ECO:0000256" key="7">
    <source>
        <dbReference type="ARBA" id="ARBA00023237"/>
    </source>
</evidence>
<accession>A0A9D9DUK8</accession>